<dbReference type="GO" id="GO:0009097">
    <property type="term" value="P:isoleucine biosynthetic process"/>
    <property type="evidence" value="ECO:0007669"/>
    <property type="project" value="TreeGrafter"/>
</dbReference>
<dbReference type="PANTHER" id="PTHR18968:SF9">
    <property type="entry name" value="3D-(3,5_4)-TRIHYDROXYCYCLOHEXANE-1,2-DIONE HYDROLASE"/>
    <property type="match status" value="1"/>
</dbReference>
<keyword evidence="4" id="KW-1185">Reference proteome</keyword>
<dbReference type="GO" id="GO:0005948">
    <property type="term" value="C:acetolactate synthase complex"/>
    <property type="evidence" value="ECO:0007669"/>
    <property type="project" value="TreeGrafter"/>
</dbReference>
<dbReference type="Proteomes" id="UP000305546">
    <property type="component" value="Unassembled WGS sequence"/>
</dbReference>
<dbReference type="InterPro" id="IPR045229">
    <property type="entry name" value="TPP_enz"/>
</dbReference>
<dbReference type="RefSeq" id="WP_139099456.1">
    <property type="nucleotide sequence ID" value="NZ_VDFW01000028.1"/>
</dbReference>
<dbReference type="Pfam" id="PF02776">
    <property type="entry name" value="TPP_enzyme_N"/>
    <property type="match status" value="1"/>
</dbReference>
<proteinExistence type="inferred from homology"/>
<dbReference type="GO" id="GO:0030976">
    <property type="term" value="F:thiamine pyrophosphate binding"/>
    <property type="evidence" value="ECO:0007669"/>
    <property type="project" value="InterPro"/>
</dbReference>
<dbReference type="PANTHER" id="PTHR18968">
    <property type="entry name" value="THIAMINE PYROPHOSPHATE ENZYMES"/>
    <property type="match status" value="1"/>
</dbReference>
<dbReference type="InterPro" id="IPR029061">
    <property type="entry name" value="THDP-binding"/>
</dbReference>
<accession>A0A5C4LU93</accession>
<dbReference type="GO" id="GO:0000287">
    <property type="term" value="F:magnesium ion binding"/>
    <property type="evidence" value="ECO:0007669"/>
    <property type="project" value="UniProtKB-ARBA"/>
</dbReference>
<organism evidence="3 4">
    <name type="scientific">Amycolatopsis alkalitolerans</name>
    <dbReference type="NCBI Taxonomy" id="2547244"/>
    <lineage>
        <taxon>Bacteria</taxon>
        <taxon>Bacillati</taxon>
        <taxon>Actinomycetota</taxon>
        <taxon>Actinomycetes</taxon>
        <taxon>Pseudonocardiales</taxon>
        <taxon>Pseudonocardiaceae</taxon>
        <taxon>Amycolatopsis</taxon>
    </lineage>
</organism>
<evidence type="ECO:0000259" key="2">
    <source>
        <dbReference type="Pfam" id="PF02776"/>
    </source>
</evidence>
<evidence type="ECO:0000313" key="4">
    <source>
        <dbReference type="Proteomes" id="UP000305546"/>
    </source>
</evidence>
<evidence type="ECO:0000313" key="3">
    <source>
        <dbReference type="EMBL" id="TNC22264.1"/>
    </source>
</evidence>
<protein>
    <recommendedName>
        <fullName evidence="2">Thiamine pyrophosphate enzyme N-terminal TPP-binding domain-containing protein</fullName>
    </recommendedName>
</protein>
<dbReference type="SUPFAM" id="SSF52518">
    <property type="entry name" value="Thiamin diphosphate-binding fold (THDP-binding)"/>
    <property type="match status" value="1"/>
</dbReference>
<dbReference type="EMBL" id="VDFW01000028">
    <property type="protein sequence ID" value="TNC22264.1"/>
    <property type="molecule type" value="Genomic_DNA"/>
</dbReference>
<dbReference type="InterPro" id="IPR012001">
    <property type="entry name" value="Thiamin_PyroP_enz_TPP-bd_dom"/>
</dbReference>
<gene>
    <name evidence="3" type="ORF">FG385_26185</name>
</gene>
<comment type="caution">
    <text evidence="3">The sequence shown here is derived from an EMBL/GenBank/DDBJ whole genome shotgun (WGS) entry which is preliminary data.</text>
</comment>
<feature type="domain" description="Thiamine pyrophosphate enzyme N-terminal TPP-binding" evidence="2">
    <location>
        <begin position="42"/>
        <end position="121"/>
    </location>
</feature>
<comment type="similarity">
    <text evidence="1">Belongs to the TPP enzyme family.</text>
</comment>
<evidence type="ECO:0000256" key="1">
    <source>
        <dbReference type="ARBA" id="ARBA00007812"/>
    </source>
</evidence>
<dbReference type="GO" id="GO:0009099">
    <property type="term" value="P:L-valine biosynthetic process"/>
    <property type="evidence" value="ECO:0007669"/>
    <property type="project" value="TreeGrafter"/>
</dbReference>
<name>A0A5C4LU93_9PSEU</name>
<dbReference type="GO" id="GO:0003984">
    <property type="term" value="F:acetolactate synthase activity"/>
    <property type="evidence" value="ECO:0007669"/>
    <property type="project" value="TreeGrafter"/>
</dbReference>
<dbReference type="GO" id="GO:0050660">
    <property type="term" value="F:flavin adenine dinucleotide binding"/>
    <property type="evidence" value="ECO:0007669"/>
    <property type="project" value="TreeGrafter"/>
</dbReference>
<dbReference type="Gene3D" id="3.40.50.970">
    <property type="match status" value="1"/>
</dbReference>
<reference evidence="3 4" key="1">
    <citation type="submission" date="2019-06" db="EMBL/GenBank/DDBJ databases">
        <title>Amycolatopsis alkalitolerans sp. nov., isolated from Gastrodia elata Blume.</title>
        <authorList>
            <person name="Narsing Rao M.P."/>
            <person name="Li W.J."/>
        </authorList>
    </citation>
    <scope>NUCLEOTIDE SEQUENCE [LARGE SCALE GENOMIC DNA]</scope>
    <source>
        <strain evidence="3 4">SYSUP0005</strain>
    </source>
</reference>
<dbReference type="AlphaFoldDB" id="A0A5C4LU93"/>
<dbReference type="OrthoDB" id="3194735at2"/>
<sequence>MFRRKDDDVEYPAKYSAEDRFFAGMLGLFGHGNIGGVSDASQEAGPAFPYYLGRNEQAMVDAAVAFAKLKYRRQAFGCPTSIEPGATNVVTAVATATVNWIPVLLLCGDSFAERVHDPVLQQVGCEHAGDVTANARSAR</sequence>